<sequence>MSSITKRAGQLAGAVSALALLAACDPQTPAAPAGDAGQTAAETAQPTAEDARAFVERAGQKLAAVSEEASRVFWINANFITYDSNWLAAKQSERLTKLGVDLAQEARRFDGVEGLDADTRRKLMLLKESLTLPAPAGDDEAAAELARITTELQSMYGTGEVDGKSLGELSETMASSRDYDELLATWVGWRDVAKPMKDMYAAMVDIANQGAGDLGYDDTGVLWRSKYDMDPDAFAADVDRLWGEVKPLYESLHCHVRAKLGEQYGTDKVPQDGPIPAHLLGNMWAQQWGEIFDLVAEGDADPGYDLTQLLKDADYDHMKMVETADNFFTSVGFEPLPETFYERSLFLKPEDRDVVCHASAWNLDDQDDIRIKMCIKPTADDFKTIHHEIGHNIYQRAYKIQPPLYRGDPNDGFHEAIGDMIALSITPDYLKQIGLLDQVPSEDKDIGLLMAQALDKVAFLPFGLLVDKWRWQVFSGELTPDDYNEGWWKLREQYQGVTAPVDRAADAFDPGAKYHVPGNTPYMRYFLAHIFQFQFHRAACEMAGWDGPLHRCSIYGNKEVGEKFNAMLEMGASKTWQEALEAFTGQTEADATAIQAYFKPLKDWLDEQNQGRSCGW</sequence>
<feature type="binding site" evidence="9">
    <location>
        <position position="391"/>
    </location>
    <ligand>
        <name>Zn(2+)</name>
        <dbReference type="ChEBI" id="CHEBI:29105"/>
        <label>2</label>
        <note>catalytic</note>
    </ligand>
</feature>
<evidence type="ECO:0000256" key="2">
    <source>
        <dbReference type="ARBA" id="ARBA00023157"/>
    </source>
</evidence>
<dbReference type="PRINTS" id="PR00791">
    <property type="entry name" value="PEPDIPTASEA"/>
</dbReference>
<keyword evidence="1 10" id="KW-0732">Signal</keyword>
<feature type="binding site" evidence="9">
    <location>
        <position position="387"/>
    </location>
    <ligand>
        <name>Zn(2+)</name>
        <dbReference type="ChEBI" id="CHEBI:29105"/>
        <label>2</label>
        <note>catalytic</note>
    </ligand>
</feature>
<feature type="active site" description="Proton acceptor 2" evidence="5">
    <location>
        <position position="388"/>
    </location>
</feature>
<evidence type="ECO:0000256" key="6">
    <source>
        <dbReference type="PIRSR" id="PIRSR601548-2"/>
    </source>
</evidence>
<dbReference type="EMBL" id="SLXO01000011">
    <property type="protein sequence ID" value="TCP31440.1"/>
    <property type="molecule type" value="Genomic_DNA"/>
</dbReference>
<comment type="caution">
    <text evidence="11">The sequence shown here is derived from an EMBL/GenBank/DDBJ whole genome shotgun (WGS) entry which is preliminary data.</text>
</comment>
<evidence type="ECO:0000256" key="4">
    <source>
        <dbReference type="PIRSR" id="PIRSR601548-1"/>
    </source>
</evidence>
<dbReference type="Pfam" id="PF01401">
    <property type="entry name" value="Peptidase_M2"/>
    <property type="match status" value="1"/>
</dbReference>
<dbReference type="GO" id="GO:0006508">
    <property type="term" value="P:proteolysis"/>
    <property type="evidence" value="ECO:0007669"/>
    <property type="project" value="InterPro"/>
</dbReference>
<accession>A0A4R2P8U9</accession>
<evidence type="ECO:0000256" key="9">
    <source>
        <dbReference type="PIRSR" id="PIRSR601548-8"/>
    </source>
</evidence>
<evidence type="ECO:0000256" key="8">
    <source>
        <dbReference type="PIRSR" id="PIRSR601548-4"/>
    </source>
</evidence>
<dbReference type="OrthoDB" id="5241329at2"/>
<dbReference type="Gene3D" id="1.10.1370.30">
    <property type="match status" value="2"/>
</dbReference>
<keyword evidence="2 8" id="KW-1015">Disulfide bond</keyword>
<evidence type="ECO:0000256" key="5">
    <source>
        <dbReference type="PIRSR" id="PIRSR601548-11"/>
    </source>
</evidence>
<feature type="disulfide bond" evidence="8">
    <location>
        <begin position="540"/>
        <end position="552"/>
    </location>
</feature>
<reference evidence="11 12" key="1">
    <citation type="submission" date="2019-03" db="EMBL/GenBank/DDBJ databases">
        <title>Genomic Encyclopedia of Type Strains, Phase IV (KMG-IV): sequencing the most valuable type-strain genomes for metagenomic binning, comparative biology and taxonomic classification.</title>
        <authorList>
            <person name="Goeker M."/>
        </authorList>
    </citation>
    <scope>NUCLEOTIDE SEQUENCE [LARGE SCALE GENOMIC DNA]</scope>
    <source>
        <strain evidence="11 12">DSM 2132</strain>
    </source>
</reference>
<dbReference type="GO" id="GO:0008241">
    <property type="term" value="F:peptidyl-dipeptidase activity"/>
    <property type="evidence" value="ECO:0007669"/>
    <property type="project" value="InterPro"/>
</dbReference>
<evidence type="ECO:0000256" key="7">
    <source>
        <dbReference type="PIRSR" id="PIRSR601548-3"/>
    </source>
</evidence>
<evidence type="ECO:0000313" key="11">
    <source>
        <dbReference type="EMBL" id="TCP31440.1"/>
    </source>
</evidence>
<name>A0A4R2P8U9_RHOSA</name>
<feature type="binding site" evidence="7">
    <location>
        <position position="391"/>
    </location>
    <ligand>
        <name>Zn(2+)</name>
        <dbReference type="ChEBI" id="CHEBI:29105"/>
        <label>1</label>
        <note>catalytic</note>
    </ligand>
</feature>
<dbReference type="GO" id="GO:0016020">
    <property type="term" value="C:membrane"/>
    <property type="evidence" value="ECO:0007669"/>
    <property type="project" value="InterPro"/>
</dbReference>
<dbReference type="AlphaFoldDB" id="A0A4R2P8U9"/>
<proteinExistence type="predicted"/>
<dbReference type="PANTHER" id="PTHR10514:SF27">
    <property type="entry name" value="ANGIOTENSIN-CONVERTING ENZYME"/>
    <property type="match status" value="1"/>
</dbReference>
<feature type="binding site" evidence="6">
    <location>
        <position position="524"/>
    </location>
    <ligand>
        <name>chloride</name>
        <dbReference type="ChEBI" id="CHEBI:17996"/>
        <label>1</label>
    </ligand>
</feature>
<dbReference type="PROSITE" id="PS52011">
    <property type="entry name" value="PEPTIDASE_M2"/>
    <property type="match status" value="1"/>
</dbReference>
<keyword evidence="12" id="KW-1185">Reference proteome</keyword>
<dbReference type="PANTHER" id="PTHR10514">
    <property type="entry name" value="ANGIOTENSIN-CONVERTING ENZYME"/>
    <property type="match status" value="1"/>
</dbReference>
<dbReference type="InParanoid" id="A0A4R2P8U9"/>
<dbReference type="GO" id="GO:0008237">
    <property type="term" value="F:metallopeptidase activity"/>
    <property type="evidence" value="ECO:0007669"/>
    <property type="project" value="InterPro"/>
</dbReference>
<dbReference type="FunFam" id="1.10.1370.30:FF:000005">
    <property type="entry name" value="Angiotensin-converting enzyme"/>
    <property type="match status" value="1"/>
</dbReference>
<feature type="active site" description="Proton donor 1" evidence="4">
    <location>
        <position position="515"/>
    </location>
</feature>
<dbReference type="RefSeq" id="WP_132709255.1">
    <property type="nucleotide sequence ID" value="NZ_JACIGF010000011.1"/>
</dbReference>
<dbReference type="PROSITE" id="PS51257">
    <property type="entry name" value="PROKAR_LIPOPROTEIN"/>
    <property type="match status" value="1"/>
</dbReference>
<keyword evidence="3" id="KW-0325">Glycoprotein</keyword>
<keyword evidence="7" id="KW-0862">Zinc</keyword>
<gene>
    <name evidence="11" type="ORF">EV659_1118</name>
</gene>
<keyword evidence="7" id="KW-0479">Metal-binding</keyword>
<dbReference type="CDD" id="cd06461">
    <property type="entry name" value="M2_ACE"/>
    <property type="match status" value="1"/>
</dbReference>
<evidence type="ECO:0000256" key="10">
    <source>
        <dbReference type="SAM" id="SignalP"/>
    </source>
</evidence>
<feature type="signal peptide" evidence="10">
    <location>
        <begin position="1"/>
        <end position="22"/>
    </location>
</feature>
<dbReference type="InterPro" id="IPR001548">
    <property type="entry name" value="Peptidase_M2"/>
</dbReference>
<evidence type="ECO:0000256" key="3">
    <source>
        <dbReference type="ARBA" id="ARBA00023180"/>
    </source>
</evidence>
<feature type="disulfide bond" evidence="8">
    <location>
        <begin position="356"/>
        <end position="374"/>
    </location>
</feature>
<protein>
    <submittedName>
        <fullName evidence="11">Peptidyl-dipeptidase A</fullName>
    </submittedName>
</protein>
<feature type="binding site" evidence="7">
    <location>
        <position position="415"/>
    </location>
    <ligand>
        <name>Zn(2+)</name>
        <dbReference type="ChEBI" id="CHEBI:29105"/>
        <label>1</label>
        <note>catalytic</note>
    </ligand>
</feature>
<evidence type="ECO:0000313" key="12">
    <source>
        <dbReference type="Proteomes" id="UP000295399"/>
    </source>
</evidence>
<dbReference type="SUPFAM" id="SSF55486">
    <property type="entry name" value="Metalloproteases ('zincins'), catalytic domain"/>
    <property type="match status" value="1"/>
</dbReference>
<evidence type="ECO:0000256" key="1">
    <source>
        <dbReference type="ARBA" id="ARBA00022729"/>
    </source>
</evidence>
<feature type="binding site" evidence="6">
    <location>
        <position position="227"/>
    </location>
    <ligand>
        <name>chloride</name>
        <dbReference type="ChEBI" id="CHEBI:17996"/>
        <label>1</label>
    </ligand>
</feature>
<feature type="active site" description="Proton donor 2" evidence="5">
    <location>
        <position position="515"/>
    </location>
</feature>
<feature type="binding site" evidence="7">
    <location>
        <position position="387"/>
    </location>
    <ligand>
        <name>Zn(2+)</name>
        <dbReference type="ChEBI" id="CHEBI:29105"/>
        <label>1</label>
        <note>catalytic</note>
    </ligand>
</feature>
<feature type="chain" id="PRO_5021031294" evidence="10">
    <location>
        <begin position="23"/>
        <end position="616"/>
    </location>
</feature>
<feature type="binding site" evidence="9">
    <location>
        <position position="415"/>
    </location>
    <ligand>
        <name>Zn(2+)</name>
        <dbReference type="ChEBI" id="CHEBI:29105"/>
        <label>2</label>
        <note>catalytic</note>
    </ligand>
</feature>
<dbReference type="Proteomes" id="UP000295399">
    <property type="component" value="Unassembled WGS sequence"/>
</dbReference>
<feature type="active site" description="Proton acceptor 1" evidence="4">
    <location>
        <position position="388"/>
    </location>
</feature>
<organism evidence="11 12">
    <name type="scientific">Rhodothalassium salexigens DSM 2132</name>
    <dbReference type="NCBI Taxonomy" id="1188247"/>
    <lineage>
        <taxon>Bacteria</taxon>
        <taxon>Pseudomonadati</taxon>
        <taxon>Pseudomonadota</taxon>
        <taxon>Alphaproteobacteria</taxon>
        <taxon>Rhodothalassiales</taxon>
        <taxon>Rhodothalassiaceae</taxon>
        <taxon>Rhodothalassium</taxon>
    </lineage>
</organism>